<dbReference type="InterPro" id="IPR036388">
    <property type="entry name" value="WH-like_DNA-bd_sf"/>
</dbReference>
<dbReference type="GO" id="GO:0003700">
    <property type="term" value="F:DNA-binding transcription factor activity"/>
    <property type="evidence" value="ECO:0007669"/>
    <property type="project" value="InterPro"/>
</dbReference>
<dbReference type="Proteomes" id="UP000316473">
    <property type="component" value="Chromosome"/>
</dbReference>
<dbReference type="GO" id="GO:0000976">
    <property type="term" value="F:transcription cis-regulatory region binding"/>
    <property type="evidence" value="ECO:0007669"/>
    <property type="project" value="TreeGrafter"/>
</dbReference>
<name>A0A4Y1YRN9_9PROT</name>
<dbReference type="PROSITE" id="PS50931">
    <property type="entry name" value="HTH_LYSR"/>
    <property type="match status" value="1"/>
</dbReference>
<dbReference type="Pfam" id="PF00126">
    <property type="entry name" value="HTH_1"/>
    <property type="match status" value="1"/>
</dbReference>
<dbReference type="Gene3D" id="3.40.190.10">
    <property type="entry name" value="Periplasmic binding protein-like II"/>
    <property type="match status" value="2"/>
</dbReference>
<keyword evidence="3" id="KW-0238">DNA-binding</keyword>
<feature type="domain" description="HTH lysR-type" evidence="5">
    <location>
        <begin position="1"/>
        <end position="57"/>
    </location>
</feature>
<dbReference type="PANTHER" id="PTHR30126">
    <property type="entry name" value="HTH-TYPE TRANSCRIPTIONAL REGULATOR"/>
    <property type="match status" value="1"/>
</dbReference>
<keyword evidence="7" id="KW-1185">Reference proteome</keyword>
<gene>
    <name evidence="6" type="ORF">Nstercoris_01958</name>
</gene>
<dbReference type="SUPFAM" id="SSF46785">
    <property type="entry name" value="Winged helix' DNA-binding domain"/>
    <property type="match status" value="1"/>
</dbReference>
<dbReference type="PRINTS" id="PR00039">
    <property type="entry name" value="HTHLYSR"/>
</dbReference>
<evidence type="ECO:0000256" key="2">
    <source>
        <dbReference type="ARBA" id="ARBA00023015"/>
    </source>
</evidence>
<dbReference type="CDD" id="cd08413">
    <property type="entry name" value="PBP2_CysB_like"/>
    <property type="match status" value="1"/>
</dbReference>
<dbReference type="NCBIfam" id="NF009326">
    <property type="entry name" value="PRK12681.1"/>
    <property type="match status" value="1"/>
</dbReference>
<evidence type="ECO:0000313" key="6">
    <source>
        <dbReference type="EMBL" id="BBL35683.1"/>
    </source>
</evidence>
<dbReference type="InterPro" id="IPR036390">
    <property type="entry name" value="WH_DNA-bd_sf"/>
</dbReference>
<keyword evidence="4" id="KW-0804">Transcription</keyword>
<dbReference type="InterPro" id="IPR000847">
    <property type="entry name" value="LysR_HTH_N"/>
</dbReference>
<evidence type="ECO:0000313" key="7">
    <source>
        <dbReference type="Proteomes" id="UP000316473"/>
    </source>
</evidence>
<organism evidence="6 7">
    <name type="scientific">Nitrosomonas stercoris</name>
    <dbReference type="NCBI Taxonomy" id="1444684"/>
    <lineage>
        <taxon>Bacteria</taxon>
        <taxon>Pseudomonadati</taxon>
        <taxon>Pseudomonadota</taxon>
        <taxon>Betaproteobacteria</taxon>
        <taxon>Nitrosomonadales</taxon>
        <taxon>Nitrosomonadaceae</taxon>
        <taxon>Nitrosomonas</taxon>
    </lineage>
</organism>
<evidence type="ECO:0000256" key="3">
    <source>
        <dbReference type="ARBA" id="ARBA00023125"/>
    </source>
</evidence>
<protein>
    <submittedName>
        <fullName evidence="6">HTH-type transcriptional regulator CysB</fullName>
    </submittedName>
</protein>
<dbReference type="InterPro" id="IPR037423">
    <property type="entry name" value="CysB_PBP2"/>
</dbReference>
<dbReference type="NCBIfam" id="NF009327">
    <property type="entry name" value="PRK12684.1"/>
    <property type="match status" value="1"/>
</dbReference>
<reference evidence="6 7" key="1">
    <citation type="submission" date="2019-06" db="EMBL/GenBank/DDBJ databases">
        <title>Nitrosomonas stercoris KYUHI-S whole genome shotgun sequence.</title>
        <authorList>
            <person name="Nakagawa T."/>
            <person name="Tsuchiya Y."/>
            <person name="Takahashi R."/>
        </authorList>
    </citation>
    <scope>NUCLEOTIDE SEQUENCE [LARGE SCALE GENOMIC DNA]</scope>
    <source>
        <strain evidence="6 7">KYUHI-S</strain>
    </source>
</reference>
<proteinExistence type="inferred from homology"/>
<dbReference type="KEGG" id="nst:Nstercoris_01958"/>
<dbReference type="InterPro" id="IPR005119">
    <property type="entry name" value="LysR_subst-bd"/>
</dbReference>
<dbReference type="Gene3D" id="1.10.10.10">
    <property type="entry name" value="Winged helix-like DNA-binding domain superfamily/Winged helix DNA-binding domain"/>
    <property type="match status" value="1"/>
</dbReference>
<comment type="similarity">
    <text evidence="1">Belongs to the LysR transcriptional regulatory family.</text>
</comment>
<dbReference type="SUPFAM" id="SSF53850">
    <property type="entry name" value="Periplasmic binding protein-like II"/>
    <property type="match status" value="1"/>
</dbReference>
<evidence type="ECO:0000256" key="1">
    <source>
        <dbReference type="ARBA" id="ARBA00009437"/>
    </source>
</evidence>
<evidence type="ECO:0000256" key="4">
    <source>
        <dbReference type="ARBA" id="ARBA00023163"/>
    </source>
</evidence>
<dbReference type="EMBL" id="AP019755">
    <property type="protein sequence ID" value="BBL35683.1"/>
    <property type="molecule type" value="Genomic_DNA"/>
</dbReference>
<dbReference type="Pfam" id="PF03466">
    <property type="entry name" value="LysR_substrate"/>
    <property type="match status" value="1"/>
</dbReference>
<dbReference type="GO" id="GO:0019344">
    <property type="term" value="P:cysteine biosynthetic process"/>
    <property type="evidence" value="ECO:0007669"/>
    <property type="project" value="TreeGrafter"/>
</dbReference>
<keyword evidence="2" id="KW-0805">Transcription regulation</keyword>
<dbReference type="PANTHER" id="PTHR30126:SF6">
    <property type="entry name" value="HTH-TYPE TRANSCRIPTIONAL REGULATOR CYSB-RELATED"/>
    <property type="match status" value="1"/>
</dbReference>
<sequence>MKLQQLKYLCEIVKQNLNLTKAANALHTSQPGVSRQIQLLEQELGIEIFTRHGKRITHITQPGAAILEIAQKMLRDADNLKKIGQEFNDKESGTLIIATTHTQARYVLPPTIKRFIKRYPRIRLSLRQGSPTEISSWVSSGEADLAIATEAIELFDELIMLPCYEWNRSVIVPPQHPLLEIEELTLEALAQYAIVTYDFAFTGRSKINQAFAAKGLKPNVVLTALDADVIKTYVEIGLGVGILAKMAFDTERDTGLRVIDAAHLFEPSTTRIGIRRDSYIRHYIYDFIEMFAAHLDMDTVKGLLENPERLLSSVVSHK</sequence>
<dbReference type="AlphaFoldDB" id="A0A4Y1YRN9"/>
<accession>A0A4Y1YRN9</accession>
<evidence type="ECO:0000259" key="5">
    <source>
        <dbReference type="PROSITE" id="PS50931"/>
    </source>
</evidence>